<proteinExistence type="predicted"/>
<reference evidence="1 2" key="1">
    <citation type="submission" date="2020-09" db="EMBL/GenBank/DDBJ databases">
        <title>De no assembly of potato wild relative species, Solanum commersonii.</title>
        <authorList>
            <person name="Cho K."/>
        </authorList>
    </citation>
    <scope>NUCLEOTIDE SEQUENCE [LARGE SCALE GENOMIC DNA]</scope>
    <source>
        <strain evidence="1">LZ3.2</strain>
        <tissue evidence="1">Leaf</tissue>
    </source>
</reference>
<dbReference type="EMBL" id="JACXVP010000006">
    <property type="protein sequence ID" value="KAG5599961.1"/>
    <property type="molecule type" value="Genomic_DNA"/>
</dbReference>
<evidence type="ECO:0000313" key="2">
    <source>
        <dbReference type="Proteomes" id="UP000824120"/>
    </source>
</evidence>
<evidence type="ECO:0000313" key="1">
    <source>
        <dbReference type="EMBL" id="KAG5599961.1"/>
    </source>
</evidence>
<dbReference type="OrthoDB" id="1300069at2759"/>
<dbReference type="Proteomes" id="UP000824120">
    <property type="component" value="Chromosome 6"/>
</dbReference>
<organism evidence="1 2">
    <name type="scientific">Solanum commersonii</name>
    <name type="common">Commerson's wild potato</name>
    <name type="synonym">Commerson's nightshade</name>
    <dbReference type="NCBI Taxonomy" id="4109"/>
    <lineage>
        <taxon>Eukaryota</taxon>
        <taxon>Viridiplantae</taxon>
        <taxon>Streptophyta</taxon>
        <taxon>Embryophyta</taxon>
        <taxon>Tracheophyta</taxon>
        <taxon>Spermatophyta</taxon>
        <taxon>Magnoliopsida</taxon>
        <taxon>eudicotyledons</taxon>
        <taxon>Gunneridae</taxon>
        <taxon>Pentapetalae</taxon>
        <taxon>asterids</taxon>
        <taxon>lamiids</taxon>
        <taxon>Solanales</taxon>
        <taxon>Solanaceae</taxon>
        <taxon>Solanoideae</taxon>
        <taxon>Solaneae</taxon>
        <taxon>Solanum</taxon>
    </lineage>
</organism>
<accession>A0A9J5YI41</accession>
<keyword evidence="2" id="KW-1185">Reference proteome</keyword>
<comment type="caution">
    <text evidence="1">The sequence shown here is derived from an EMBL/GenBank/DDBJ whole genome shotgun (WGS) entry which is preliminary data.</text>
</comment>
<name>A0A9J5YI41_SOLCO</name>
<protein>
    <submittedName>
        <fullName evidence="1">Uncharacterized protein</fullName>
    </submittedName>
</protein>
<sequence length="97" mass="11086">MEFYGVEISYQQAWCAKERALQMLRGKPSYGYRQMLRYICMLNTVYPNSYIRMHKLENNEFISIVVVDSAHLGGAYKGTFVSVSTLDGAGMTFVILL</sequence>
<gene>
    <name evidence="1" type="ORF">H5410_031331</name>
</gene>
<dbReference type="AlphaFoldDB" id="A0A9J5YI41"/>